<dbReference type="Proteomes" id="UP000636010">
    <property type="component" value="Unassembled WGS sequence"/>
</dbReference>
<feature type="signal peptide" evidence="1">
    <location>
        <begin position="1"/>
        <end position="21"/>
    </location>
</feature>
<evidence type="ECO:0000256" key="1">
    <source>
        <dbReference type="SAM" id="SignalP"/>
    </source>
</evidence>
<reference evidence="3" key="1">
    <citation type="journal article" date="2019" name="Int. J. Syst. Evol. Microbiol.">
        <title>The Global Catalogue of Microorganisms (GCM) 10K type strain sequencing project: providing services to taxonomists for standard genome sequencing and annotation.</title>
        <authorList>
            <consortium name="The Broad Institute Genomics Platform"/>
            <consortium name="The Broad Institute Genome Sequencing Center for Infectious Disease"/>
            <person name="Wu L."/>
            <person name="Ma J."/>
        </authorList>
    </citation>
    <scope>NUCLEOTIDE SEQUENCE [LARGE SCALE GENOMIC DNA]</scope>
    <source>
        <strain evidence="3">CGMCC 1.10832</strain>
    </source>
</reference>
<feature type="chain" id="PRO_5046297804" description="Carboxypeptidase-like regulatory domain-containing protein" evidence="1">
    <location>
        <begin position="22"/>
        <end position="451"/>
    </location>
</feature>
<dbReference type="Gene3D" id="2.60.40.1120">
    <property type="entry name" value="Carboxypeptidase-like, regulatory domain"/>
    <property type="match status" value="1"/>
</dbReference>
<dbReference type="Pfam" id="PF13715">
    <property type="entry name" value="CarbopepD_reg_2"/>
    <property type="match status" value="1"/>
</dbReference>
<proteinExistence type="predicted"/>
<evidence type="ECO:0008006" key="4">
    <source>
        <dbReference type="Google" id="ProtNLM"/>
    </source>
</evidence>
<dbReference type="EMBL" id="BMEC01000008">
    <property type="protein sequence ID" value="GGC39174.1"/>
    <property type="molecule type" value="Genomic_DNA"/>
</dbReference>
<organism evidence="2 3">
    <name type="scientific">Marivirga lumbricoides</name>
    <dbReference type="NCBI Taxonomy" id="1046115"/>
    <lineage>
        <taxon>Bacteria</taxon>
        <taxon>Pseudomonadati</taxon>
        <taxon>Bacteroidota</taxon>
        <taxon>Cytophagia</taxon>
        <taxon>Cytophagales</taxon>
        <taxon>Marivirgaceae</taxon>
        <taxon>Marivirga</taxon>
    </lineage>
</organism>
<gene>
    <name evidence="2" type="ORF">GCM10011506_25840</name>
</gene>
<comment type="caution">
    <text evidence="2">The sequence shown here is derived from an EMBL/GenBank/DDBJ whole genome shotgun (WGS) entry which is preliminary data.</text>
</comment>
<dbReference type="InterPro" id="IPR058093">
    <property type="entry name" value="LA_2272-like"/>
</dbReference>
<dbReference type="NCBIfam" id="NF047436">
    <property type="entry name" value="LA_2272_repeat"/>
    <property type="match status" value="1"/>
</dbReference>
<keyword evidence="3" id="KW-1185">Reference proteome</keyword>
<accession>A0ABQ1MEE9</accession>
<name>A0ABQ1MEE9_9BACT</name>
<dbReference type="SUPFAM" id="SSF49464">
    <property type="entry name" value="Carboxypeptidase regulatory domain-like"/>
    <property type="match status" value="1"/>
</dbReference>
<evidence type="ECO:0000313" key="3">
    <source>
        <dbReference type="Proteomes" id="UP000636010"/>
    </source>
</evidence>
<sequence length="451" mass="49073">MKMSHMARIFILLLMAWNVSAQSRPPLLDRSLSLHFIRIPLQEALFTISKEADFNLSYNSSIIPSDSVINYHCDKEKLSEILSFILPARVDIKTSGNSVILLRKPEGELKKKTFVITGKVTDSKSKKALEKVTVLDVYGSESTLTDASGNFELRLSYKYKELVLSISKNGYADSSVLLSPKKQELTLQLIKTKSRSNEIPLPKIENIPVKPVEAYPLSKLMIPPLLVTHSKNIQGYTKRKIQLSLTPGLSSNLKIAGTVKNDISINLIGGYNYGVEILEIGGAFNINRTNVNGVQLAGMANLVGESVYGLQISGAFNATKGRQSGTQIAGLGNLNMNDFVGVQLGGGYNQSKNLKGTQIAGAVNIADTLSGLQLSPSFNKSKLLEGVQICSGLNMTETLEGVQIGIINLAKQQKGFQLGLINVNKSSEGISIGLLNFVENRKFPRLGFAIQ</sequence>
<protein>
    <recommendedName>
        <fullName evidence="4">Carboxypeptidase-like regulatory domain-containing protein</fullName>
    </recommendedName>
</protein>
<dbReference type="InterPro" id="IPR008969">
    <property type="entry name" value="CarboxyPept-like_regulatory"/>
</dbReference>
<keyword evidence="1" id="KW-0732">Signal</keyword>
<evidence type="ECO:0000313" key="2">
    <source>
        <dbReference type="EMBL" id="GGC39174.1"/>
    </source>
</evidence>